<organism evidence="13 14">
    <name type="scientific">Taxus chinensis</name>
    <name type="common">Chinese yew</name>
    <name type="synonym">Taxus wallichiana var. chinensis</name>
    <dbReference type="NCBI Taxonomy" id="29808"/>
    <lineage>
        <taxon>Eukaryota</taxon>
        <taxon>Viridiplantae</taxon>
        <taxon>Streptophyta</taxon>
        <taxon>Embryophyta</taxon>
        <taxon>Tracheophyta</taxon>
        <taxon>Spermatophyta</taxon>
        <taxon>Pinopsida</taxon>
        <taxon>Pinidae</taxon>
        <taxon>Conifers II</taxon>
        <taxon>Cupressales</taxon>
        <taxon>Taxaceae</taxon>
        <taxon>Taxus</taxon>
    </lineage>
</organism>
<keyword evidence="7 12" id="KW-1133">Transmembrane helix</keyword>
<keyword evidence="9" id="KW-0325">Glycoprotein</keyword>
<evidence type="ECO:0000256" key="1">
    <source>
        <dbReference type="ARBA" id="ARBA00004477"/>
    </source>
</evidence>
<evidence type="ECO:0000256" key="11">
    <source>
        <dbReference type="SAM" id="MobiDB-lite"/>
    </source>
</evidence>
<reference evidence="13 14" key="1">
    <citation type="journal article" date="2021" name="Nat. Plants">
        <title>The Taxus genome provides insights into paclitaxel biosynthesis.</title>
        <authorList>
            <person name="Xiong X."/>
            <person name="Gou J."/>
            <person name="Liao Q."/>
            <person name="Li Y."/>
            <person name="Zhou Q."/>
            <person name="Bi G."/>
            <person name="Li C."/>
            <person name="Du R."/>
            <person name="Wang X."/>
            <person name="Sun T."/>
            <person name="Guo L."/>
            <person name="Liang H."/>
            <person name="Lu P."/>
            <person name="Wu Y."/>
            <person name="Zhang Z."/>
            <person name="Ro D.K."/>
            <person name="Shang Y."/>
            <person name="Huang S."/>
            <person name="Yan J."/>
        </authorList>
    </citation>
    <scope>NUCLEOTIDE SEQUENCE [LARGE SCALE GENOMIC DNA]</scope>
    <source>
        <strain evidence="13">Ta-2019</strain>
    </source>
</reference>
<sequence>MENNDVHENGNGSAYDALIDDNGLVKSKDHGWTTVVNPKRLRKTQNKEASSVAGLEKVKSNGDAGKSLVFQSLEQHAEERRKKAEVQRAAAAANAGLGSERNGKITGSGSEEDSDGEGADGDILPANAEEKKPKQKKPKKPKVTLSEAAAKIDAENLTDFLKEVTASYENAPDIQLRRFADYFARAFTSVNPAQFPLNKILKESSVAKLAETPLCHVPEVVYKTSTDWINQQPLEALKEFTLWALCSVLEDIATHQPGHKGSKQIQPVSAKGTIAIFVVLAMVLRRRPEILVQLSTTIKTGPQFQGQDKVYMIVWAITQACQSDLVVGMSLWVQNLLPLAVGKTSTPLYRDITLQWIESCMLENTKKARPILLNNPIRKGERVVPPAALNNLMQVAFPIDSARTKATERFVAIYPFVKELTLAGAHRSKSTRPVAQQLLPLSLMSISEENPSLTNEAAGIFIWCLSQNSDCYKQWEKLHIEHIKASTIILEKLSADWKNSVSRLSPTEDLKKTLKSLRSKHQHALESEEGDDKLRLYVKSADKYCKTMLGRLSRTTACIKATIVSTLLAVLIAFCIMLAMPSLESVDWKKYALMFRESFSL</sequence>
<comment type="similarity">
    <text evidence="2">Belongs to the TMEM214 family.</text>
</comment>
<dbReference type="InterPro" id="IPR019308">
    <property type="entry name" value="TMEM214"/>
</dbReference>
<evidence type="ECO:0000256" key="5">
    <source>
        <dbReference type="ARBA" id="ARBA00022703"/>
    </source>
</evidence>
<evidence type="ECO:0000256" key="10">
    <source>
        <dbReference type="ARBA" id="ARBA00024938"/>
    </source>
</evidence>
<feature type="compositionally biased region" description="Basic and acidic residues" evidence="11">
    <location>
        <begin position="75"/>
        <end position="86"/>
    </location>
</feature>
<dbReference type="Pfam" id="PF10151">
    <property type="entry name" value="TMEM214"/>
    <property type="match status" value="1"/>
</dbReference>
<keyword evidence="6" id="KW-0256">Endoplasmic reticulum</keyword>
<dbReference type="Proteomes" id="UP000824469">
    <property type="component" value="Unassembled WGS sequence"/>
</dbReference>
<keyword evidence="5" id="KW-0053">Apoptosis</keyword>
<dbReference type="OMA" id="WVHVLLP"/>
<comment type="subunit">
    <text evidence="3">Constitutively interacts with CASP4; required for the localization of procaspase 4 to the ER.</text>
</comment>
<dbReference type="GO" id="GO:0005789">
    <property type="term" value="C:endoplasmic reticulum membrane"/>
    <property type="evidence" value="ECO:0007669"/>
    <property type="project" value="UniProtKB-SubCell"/>
</dbReference>
<evidence type="ECO:0000256" key="8">
    <source>
        <dbReference type="ARBA" id="ARBA00023136"/>
    </source>
</evidence>
<comment type="subcellular location">
    <subcellularLocation>
        <location evidence="1">Endoplasmic reticulum membrane</location>
        <topology evidence="1">Multi-pass membrane protein</topology>
    </subcellularLocation>
</comment>
<feature type="transmembrane region" description="Helical" evidence="12">
    <location>
        <begin position="557"/>
        <end position="580"/>
    </location>
</feature>
<evidence type="ECO:0000256" key="3">
    <source>
        <dbReference type="ARBA" id="ARBA00011720"/>
    </source>
</evidence>
<evidence type="ECO:0000256" key="7">
    <source>
        <dbReference type="ARBA" id="ARBA00022989"/>
    </source>
</evidence>
<accession>A0AA38FYA2</accession>
<evidence type="ECO:0000256" key="12">
    <source>
        <dbReference type="SAM" id="Phobius"/>
    </source>
</evidence>
<evidence type="ECO:0000256" key="9">
    <source>
        <dbReference type="ARBA" id="ARBA00023180"/>
    </source>
</evidence>
<proteinExistence type="inferred from homology"/>
<gene>
    <name evidence="13" type="ORF">KI387_027689</name>
</gene>
<keyword evidence="4 12" id="KW-0812">Transmembrane</keyword>
<evidence type="ECO:0000313" key="14">
    <source>
        <dbReference type="Proteomes" id="UP000824469"/>
    </source>
</evidence>
<dbReference type="PANTHER" id="PTHR13448">
    <property type="entry name" value="TRANSMEMBRANE PROTEIN 214"/>
    <property type="match status" value="1"/>
</dbReference>
<feature type="compositionally biased region" description="Acidic residues" evidence="11">
    <location>
        <begin position="110"/>
        <end position="120"/>
    </location>
</feature>
<dbReference type="EMBL" id="JAHRHJ020000006">
    <property type="protein sequence ID" value="KAH9312654.1"/>
    <property type="molecule type" value="Genomic_DNA"/>
</dbReference>
<name>A0AA38FYA2_TAXCH</name>
<feature type="compositionally biased region" description="Basic residues" evidence="11">
    <location>
        <begin position="133"/>
        <end position="142"/>
    </location>
</feature>
<comment type="function">
    <text evidence="10">Critical mediator, in cooperation with CASP4, of endoplasmic reticulum-stress induced apoptosis. Required or the activation of CASP4 following endoplasmic reticulum stress.</text>
</comment>
<evidence type="ECO:0000256" key="2">
    <source>
        <dbReference type="ARBA" id="ARBA00007984"/>
    </source>
</evidence>
<keyword evidence="14" id="KW-1185">Reference proteome</keyword>
<evidence type="ECO:0000256" key="6">
    <source>
        <dbReference type="ARBA" id="ARBA00022824"/>
    </source>
</evidence>
<protein>
    <recommendedName>
        <fullName evidence="15">Transmembrane protein</fullName>
    </recommendedName>
</protein>
<keyword evidence="8 12" id="KW-0472">Membrane</keyword>
<comment type="caution">
    <text evidence="13">The sequence shown here is derived from an EMBL/GenBank/DDBJ whole genome shotgun (WGS) entry which is preliminary data.</text>
</comment>
<feature type="region of interest" description="Disordered" evidence="11">
    <location>
        <begin position="25"/>
        <end position="143"/>
    </location>
</feature>
<dbReference type="PANTHER" id="PTHR13448:SF0">
    <property type="entry name" value="TRANSMEMBRANE PROTEIN 214"/>
    <property type="match status" value="1"/>
</dbReference>
<evidence type="ECO:0000313" key="13">
    <source>
        <dbReference type="EMBL" id="KAH9312654.1"/>
    </source>
</evidence>
<evidence type="ECO:0008006" key="15">
    <source>
        <dbReference type="Google" id="ProtNLM"/>
    </source>
</evidence>
<dbReference type="AlphaFoldDB" id="A0AA38FYA2"/>
<dbReference type="GO" id="GO:0005794">
    <property type="term" value="C:Golgi apparatus"/>
    <property type="evidence" value="ECO:0007669"/>
    <property type="project" value="TreeGrafter"/>
</dbReference>
<evidence type="ECO:0000256" key="4">
    <source>
        <dbReference type="ARBA" id="ARBA00022692"/>
    </source>
</evidence>